<dbReference type="Pfam" id="PF00364">
    <property type="entry name" value="Biotin_lipoyl"/>
    <property type="match status" value="1"/>
</dbReference>
<organism evidence="3 4">
    <name type="scientific">Rhizobium sullae</name>
    <name type="common">Rhizobium hedysari</name>
    <dbReference type="NCBI Taxonomy" id="50338"/>
    <lineage>
        <taxon>Bacteria</taxon>
        <taxon>Pseudomonadati</taxon>
        <taxon>Pseudomonadota</taxon>
        <taxon>Alphaproteobacteria</taxon>
        <taxon>Hyphomicrobiales</taxon>
        <taxon>Rhizobiaceae</taxon>
        <taxon>Rhizobium/Agrobacterium group</taxon>
        <taxon>Rhizobium</taxon>
    </lineage>
</organism>
<feature type="domain" description="Lipoyl-binding" evidence="2">
    <location>
        <begin position="49"/>
        <end position="119"/>
    </location>
</feature>
<dbReference type="PANTHER" id="PTHR45266">
    <property type="entry name" value="OXALOACETATE DECARBOXYLASE ALPHA CHAIN"/>
    <property type="match status" value="1"/>
</dbReference>
<keyword evidence="1" id="KW-0092">Biotin</keyword>
<dbReference type="SUPFAM" id="SSF51230">
    <property type="entry name" value="Single hybrid motif"/>
    <property type="match status" value="1"/>
</dbReference>
<proteinExistence type="predicted"/>
<dbReference type="InterPro" id="IPR001882">
    <property type="entry name" value="Biotin_BS"/>
</dbReference>
<evidence type="ECO:0000259" key="2">
    <source>
        <dbReference type="PROSITE" id="PS50968"/>
    </source>
</evidence>
<dbReference type="PROSITE" id="PS50968">
    <property type="entry name" value="BIOTINYL_LIPOYL"/>
    <property type="match status" value="1"/>
</dbReference>
<dbReference type="Gene3D" id="2.40.50.100">
    <property type="match status" value="1"/>
</dbReference>
<dbReference type="CDD" id="cd06850">
    <property type="entry name" value="biotinyl_domain"/>
    <property type="match status" value="1"/>
</dbReference>
<accession>A0A4R3PRT7</accession>
<dbReference type="PROSITE" id="PS00188">
    <property type="entry name" value="BIOTIN"/>
    <property type="match status" value="1"/>
</dbReference>
<dbReference type="InterPro" id="IPR050709">
    <property type="entry name" value="Biotin_Carboxyl_Carrier/Decarb"/>
</dbReference>
<dbReference type="Proteomes" id="UP000294576">
    <property type="component" value="Unassembled WGS sequence"/>
</dbReference>
<dbReference type="InterPro" id="IPR000089">
    <property type="entry name" value="Biotin_lipoyl"/>
</dbReference>
<dbReference type="EMBL" id="SMBH01000029">
    <property type="protein sequence ID" value="TCU07564.1"/>
    <property type="molecule type" value="Genomic_DNA"/>
</dbReference>
<protein>
    <submittedName>
        <fullName evidence="3">Biotin-dependent enzyme</fullName>
    </submittedName>
</protein>
<sequence>MRVSIGDHLLRGQSGPKLEANAVTIGETTMLFDAGNAWPISLPIANEVEASQSASDGAILSPMPGLVISVDVAEGNRVAKGDRLLTVEAMKMDHSLRAPFDGIVEKLQVSSGSGSRKTS</sequence>
<evidence type="ECO:0000313" key="3">
    <source>
        <dbReference type="EMBL" id="TCU07564.1"/>
    </source>
</evidence>
<comment type="caution">
    <text evidence="3">The sequence shown here is derived from an EMBL/GenBank/DDBJ whole genome shotgun (WGS) entry which is preliminary data.</text>
</comment>
<reference evidence="3 4" key="1">
    <citation type="submission" date="2019-03" db="EMBL/GenBank/DDBJ databases">
        <title>Genomic Encyclopedia of Type Strains, Phase IV (KMG-V): Genome sequencing to study the core and pangenomes of soil and plant-associated prokaryotes.</title>
        <authorList>
            <person name="Whitman W."/>
        </authorList>
    </citation>
    <scope>NUCLEOTIDE SEQUENCE [LARGE SCALE GENOMIC DNA]</scope>
    <source>
        <strain evidence="3 4">Hc14</strain>
    </source>
</reference>
<dbReference type="AlphaFoldDB" id="A0A4R3PRT7"/>
<dbReference type="PANTHER" id="PTHR45266:SF3">
    <property type="entry name" value="OXALOACETATE DECARBOXYLASE ALPHA CHAIN"/>
    <property type="match status" value="1"/>
</dbReference>
<evidence type="ECO:0000313" key="4">
    <source>
        <dbReference type="Proteomes" id="UP000294576"/>
    </source>
</evidence>
<name>A0A4R3PRT7_RHISU</name>
<gene>
    <name evidence="3" type="ORF">EV132_1297</name>
</gene>
<dbReference type="InterPro" id="IPR011053">
    <property type="entry name" value="Single_hybrid_motif"/>
</dbReference>
<evidence type="ECO:0000256" key="1">
    <source>
        <dbReference type="ARBA" id="ARBA00023267"/>
    </source>
</evidence>